<evidence type="ECO:0000313" key="2">
    <source>
        <dbReference type="EMBL" id="APV43771.1"/>
    </source>
</evidence>
<feature type="domain" description="MOSC" evidence="1">
    <location>
        <begin position="24"/>
        <end position="151"/>
    </location>
</feature>
<dbReference type="EMBL" id="CP018258">
    <property type="protein sequence ID" value="APV43771.1"/>
    <property type="molecule type" value="Genomic_DNA"/>
</dbReference>
<dbReference type="InterPro" id="IPR011037">
    <property type="entry name" value="Pyrv_Knase-like_insert_dom_sf"/>
</dbReference>
<dbReference type="GO" id="GO:0030170">
    <property type="term" value="F:pyridoxal phosphate binding"/>
    <property type="evidence" value="ECO:0007669"/>
    <property type="project" value="InterPro"/>
</dbReference>
<dbReference type="Gene3D" id="2.40.33.20">
    <property type="entry name" value="PK beta-barrel domain-like"/>
    <property type="match status" value="1"/>
</dbReference>
<name>A0A1P8F5L6_9CHLR</name>
<dbReference type="GO" id="GO:0030151">
    <property type="term" value="F:molybdenum ion binding"/>
    <property type="evidence" value="ECO:0007669"/>
    <property type="project" value="InterPro"/>
</dbReference>
<evidence type="ECO:0000259" key="1">
    <source>
        <dbReference type="PROSITE" id="PS51340"/>
    </source>
</evidence>
<dbReference type="AlphaFoldDB" id="A0A1P8F5L6"/>
<keyword evidence="3" id="KW-1185">Reference proteome</keyword>
<dbReference type="Proteomes" id="UP000185934">
    <property type="component" value="Chromosome"/>
</dbReference>
<accession>A0A1P8F5L6</accession>
<dbReference type="PROSITE" id="PS51340">
    <property type="entry name" value="MOSC"/>
    <property type="match status" value="1"/>
</dbReference>
<dbReference type="RefSeq" id="WP_076003552.1">
    <property type="nucleotide sequence ID" value="NZ_CP018258.1"/>
</dbReference>
<gene>
    <name evidence="2" type="ORF">Dform_00413</name>
</gene>
<dbReference type="KEGG" id="dfo:Dform_00413"/>
<proteinExistence type="predicted"/>
<evidence type="ECO:0000313" key="3">
    <source>
        <dbReference type="Proteomes" id="UP000185934"/>
    </source>
</evidence>
<dbReference type="Pfam" id="PF03473">
    <property type="entry name" value="MOSC"/>
    <property type="match status" value="1"/>
</dbReference>
<protein>
    <submittedName>
        <fullName evidence="2">MOSC domain-containing protein YiiM</fullName>
    </submittedName>
</protein>
<dbReference type="GO" id="GO:0003824">
    <property type="term" value="F:catalytic activity"/>
    <property type="evidence" value="ECO:0007669"/>
    <property type="project" value="InterPro"/>
</dbReference>
<dbReference type="InterPro" id="IPR005302">
    <property type="entry name" value="MoCF_Sase_C"/>
</dbReference>
<dbReference type="InterPro" id="IPR052716">
    <property type="entry name" value="MOSC_domain"/>
</dbReference>
<organism evidence="2 3">
    <name type="scientific">Dehalogenimonas formicexedens</name>
    <dbReference type="NCBI Taxonomy" id="1839801"/>
    <lineage>
        <taxon>Bacteria</taxon>
        <taxon>Bacillati</taxon>
        <taxon>Chloroflexota</taxon>
        <taxon>Dehalococcoidia</taxon>
        <taxon>Dehalococcoidales</taxon>
        <taxon>Dehalococcoidaceae</taxon>
        <taxon>Dehalogenimonas</taxon>
    </lineage>
</organism>
<sequence>MNAPVNTEGKILSVCFSTKRGTKKKDAASGYLAEDFGLVGDAHAEAHSHRQLSLLDISSVDKMRAQGLDLTFGDFAENITTEGLSLYTLPLGTHLVTSRGVELEITQIGKECHHHCQIYRQVGMCVMPLEGVFARILKAGEVHAGDTIKVVVPESAAA</sequence>
<dbReference type="OrthoDB" id="9789048at2"/>
<dbReference type="PANTHER" id="PTHR36930">
    <property type="entry name" value="METAL-SULFUR CLUSTER BIOSYNTHESIS PROTEINS YUAD-RELATED"/>
    <property type="match status" value="1"/>
</dbReference>
<dbReference type="STRING" id="1839801.Dform_00413"/>
<dbReference type="PANTHER" id="PTHR36930:SF1">
    <property type="entry name" value="MOSC DOMAIN-CONTAINING PROTEIN"/>
    <property type="match status" value="1"/>
</dbReference>
<dbReference type="SUPFAM" id="SSF50800">
    <property type="entry name" value="PK beta-barrel domain-like"/>
    <property type="match status" value="1"/>
</dbReference>
<reference evidence="3" key="1">
    <citation type="submission" date="2016-11" db="EMBL/GenBank/DDBJ databases">
        <title>Dehalogenimonas formicexedens sp. nov., a chlorinated alkane respiring bacterium isolated from contaminated groundwater.</title>
        <authorList>
            <person name="Key T.A."/>
            <person name="Bowman K.S."/>
            <person name="Lee I."/>
            <person name="Chun J."/>
            <person name="Albuquerque L."/>
            <person name="da Costa M.S."/>
            <person name="Rainey F.A."/>
            <person name="Moe W.M."/>
        </authorList>
    </citation>
    <scope>NUCLEOTIDE SEQUENCE [LARGE SCALE GENOMIC DNA]</scope>
    <source>
        <strain evidence="3">NSZ-14</strain>
    </source>
</reference>